<organism evidence="1 2">
    <name type="scientific">Coprococcus eutactus</name>
    <dbReference type="NCBI Taxonomy" id="33043"/>
    <lineage>
        <taxon>Bacteria</taxon>
        <taxon>Bacillati</taxon>
        <taxon>Bacillota</taxon>
        <taxon>Clostridia</taxon>
        <taxon>Lachnospirales</taxon>
        <taxon>Lachnospiraceae</taxon>
        <taxon>Coprococcus</taxon>
    </lineage>
</organism>
<comment type="caution">
    <text evidence="1">The sequence shown here is derived from an EMBL/GenBank/DDBJ whole genome shotgun (WGS) entry which is preliminary data.</text>
</comment>
<reference evidence="1 2" key="1">
    <citation type="submission" date="2018-08" db="EMBL/GenBank/DDBJ databases">
        <title>A genome reference for cultivated species of the human gut microbiota.</title>
        <authorList>
            <person name="Zou Y."/>
            <person name="Xue W."/>
            <person name="Luo G."/>
        </authorList>
    </citation>
    <scope>NUCLEOTIDE SEQUENCE [LARGE SCALE GENOMIC DNA]</scope>
    <source>
        <strain evidence="1 2">AF22-21</strain>
    </source>
</reference>
<protein>
    <submittedName>
        <fullName evidence="1">Uncharacterized protein</fullName>
    </submittedName>
</protein>
<name>A0A412IDH3_9FIRM</name>
<evidence type="ECO:0000313" key="1">
    <source>
        <dbReference type="EMBL" id="RGS34891.1"/>
    </source>
</evidence>
<sequence>MLSQIPVFRTKKSVFVRKGTLFMTAETEAIKVQILSTGNAEILLEENDFLIVKWIKPEIKYSMAAYQYGKTGMANNYPWECSLTEEQVAFFLEHINAAVEYFKSKHHYFHLEVNEVSYENIVSIDEHGIKFSDLHWLTYKECTINFNRKYPNSRGNCIGERNITAEPPYIELYSTYAHTKILFNKKGLFRKNKNMMDFHNLQRHINEFGYTTLDLS</sequence>
<dbReference type="OrthoDB" id="1822075at2"/>
<gene>
    <name evidence="1" type="ORF">DWX94_14380</name>
</gene>
<accession>A0A412IDH3</accession>
<dbReference type="AlphaFoldDB" id="A0A412IDH3"/>
<proteinExistence type="predicted"/>
<evidence type="ECO:0000313" key="2">
    <source>
        <dbReference type="Proteomes" id="UP000283295"/>
    </source>
</evidence>
<dbReference type="Proteomes" id="UP000283295">
    <property type="component" value="Unassembled WGS sequence"/>
</dbReference>
<dbReference type="EMBL" id="QRVK01000083">
    <property type="protein sequence ID" value="RGS34891.1"/>
    <property type="molecule type" value="Genomic_DNA"/>
</dbReference>